<evidence type="ECO:0000256" key="3">
    <source>
        <dbReference type="ARBA" id="ARBA00022490"/>
    </source>
</evidence>
<comment type="subcellular location">
    <subcellularLocation>
        <location evidence="1">Cytoplasm</location>
    </subcellularLocation>
</comment>
<dbReference type="PANTHER" id="PTHR11564:SF5">
    <property type="entry name" value="SIGNAL RECOGNITION PARTICLE SUBUNIT SRP54"/>
    <property type="match status" value="1"/>
</dbReference>
<gene>
    <name evidence="15" type="ORF">D9V65_01585</name>
</gene>
<keyword evidence="4" id="KW-0547">Nucleotide-binding</keyword>
<dbReference type="Pfam" id="PF02978">
    <property type="entry name" value="SRP_SPB"/>
    <property type="match status" value="1"/>
</dbReference>
<evidence type="ECO:0000256" key="6">
    <source>
        <dbReference type="ARBA" id="ARBA00022884"/>
    </source>
</evidence>
<keyword evidence="9" id="KW-0687">Ribonucleoprotein</keyword>
<dbReference type="EMBL" id="CP033012">
    <property type="protein sequence ID" value="QCI19430.1"/>
    <property type="molecule type" value="Genomic_DNA"/>
</dbReference>
<evidence type="ECO:0000259" key="14">
    <source>
        <dbReference type="SMART" id="SM00963"/>
    </source>
</evidence>
<keyword evidence="6" id="KW-0694">RNA-binding</keyword>
<dbReference type="EC" id="3.6.5.4" evidence="10"/>
<dbReference type="InterPro" id="IPR022941">
    <property type="entry name" value="SRP54"/>
</dbReference>
<evidence type="ECO:0000256" key="1">
    <source>
        <dbReference type="ARBA" id="ARBA00004496"/>
    </source>
</evidence>
<dbReference type="Pfam" id="PF02881">
    <property type="entry name" value="SRP54_N"/>
    <property type="match status" value="1"/>
</dbReference>
<evidence type="ECO:0000256" key="2">
    <source>
        <dbReference type="ARBA" id="ARBA00005450"/>
    </source>
</evidence>
<dbReference type="InterPro" id="IPR042101">
    <property type="entry name" value="SRP54_N_sf"/>
</dbReference>
<dbReference type="SUPFAM" id="SSF52540">
    <property type="entry name" value="P-loop containing nucleoside triphosphate hydrolases"/>
    <property type="match status" value="1"/>
</dbReference>
<evidence type="ECO:0000259" key="12">
    <source>
        <dbReference type="SMART" id="SM00382"/>
    </source>
</evidence>
<keyword evidence="5" id="KW-0378">Hydrolase</keyword>
<evidence type="ECO:0000256" key="5">
    <source>
        <dbReference type="ARBA" id="ARBA00022801"/>
    </source>
</evidence>
<dbReference type="InterPro" id="IPR036891">
    <property type="entry name" value="Signal_recog_part_SRP54_M_sf"/>
</dbReference>
<organism evidence="15 16">
    <name type="scientific">Buchnera aphidicola</name>
    <name type="common">Anoecia oenotherae</name>
    <dbReference type="NCBI Taxonomy" id="1241833"/>
    <lineage>
        <taxon>Bacteria</taxon>
        <taxon>Pseudomonadati</taxon>
        <taxon>Pseudomonadota</taxon>
        <taxon>Gammaproteobacteria</taxon>
        <taxon>Enterobacterales</taxon>
        <taxon>Erwiniaceae</taxon>
        <taxon>Buchnera</taxon>
    </lineage>
</organism>
<dbReference type="AlphaFoldDB" id="A0A4D6XZI9"/>
<dbReference type="InterPro" id="IPR004125">
    <property type="entry name" value="Signal_recog_particle_SRP54_M"/>
</dbReference>
<evidence type="ECO:0000256" key="10">
    <source>
        <dbReference type="ARBA" id="ARBA00035672"/>
    </source>
</evidence>
<evidence type="ECO:0000313" key="15">
    <source>
        <dbReference type="EMBL" id="QCI19430.1"/>
    </source>
</evidence>
<dbReference type="Gene3D" id="3.40.50.300">
    <property type="entry name" value="P-loop containing nucleotide triphosphate hydrolases"/>
    <property type="match status" value="1"/>
</dbReference>
<dbReference type="Gene3D" id="1.20.120.140">
    <property type="entry name" value="Signal recognition particle SRP54, nucleotide-binding domain"/>
    <property type="match status" value="1"/>
</dbReference>
<feature type="domain" description="Signal recognition particle SRP54 helical bundle" evidence="14">
    <location>
        <begin position="1"/>
        <end position="86"/>
    </location>
</feature>
<sequence length="454" mass="51617">MFYNLTKRISKSIFNISNKGKITESNIQSTLRNIRTALLEADVALKVVKKFILDVKNDSIGKTFNNSFTPGQEFIKIVKKQLIYTMGSIKKNDHILNMSTEPPAVFLLVGAQGMGKTTTVGKLALFIKKEKKKKVLVVSTDIYRPAAIEQLEMLSKQALVDFFPCHKKTDSVLIAKEALKYAKTNFYDVLIIDTVGIMYSNIHMMNLIQSISNKVNPIEILLVIDAMVGQDAINMIEHFNTYIPISGIILTKIDGDARGGIALSIKYSTGKIIKLVGNGEKIYDIKYFEPKKIAERILGMENVLSVIQEIENKIDRSSIKKIKNTFYNKTEFNLYDFLIQLKQMNKIGSIENILERLPNNKIIPNDVKSRINDKLLKKFISIINSMTKKERMFPNIIKGSRKRRIALGSGFKVQDINSMLKQFENIKRLVKSVKKNGISNMIKNISNFFPNKLF</sequence>
<dbReference type="InterPro" id="IPR013822">
    <property type="entry name" value="Signal_recog_particl_SRP54_hlx"/>
</dbReference>
<dbReference type="GO" id="GO:0006614">
    <property type="term" value="P:SRP-dependent cotranslational protein targeting to membrane"/>
    <property type="evidence" value="ECO:0007669"/>
    <property type="project" value="InterPro"/>
</dbReference>
<dbReference type="GO" id="GO:0008312">
    <property type="term" value="F:7S RNA binding"/>
    <property type="evidence" value="ECO:0007669"/>
    <property type="project" value="InterPro"/>
</dbReference>
<comment type="catalytic activity">
    <reaction evidence="11">
        <text>GTP + H2O = GDP + phosphate + H(+)</text>
        <dbReference type="Rhea" id="RHEA:19669"/>
        <dbReference type="ChEBI" id="CHEBI:15377"/>
        <dbReference type="ChEBI" id="CHEBI:15378"/>
        <dbReference type="ChEBI" id="CHEBI:37565"/>
        <dbReference type="ChEBI" id="CHEBI:43474"/>
        <dbReference type="ChEBI" id="CHEBI:58189"/>
        <dbReference type="EC" id="3.6.5.4"/>
    </reaction>
</comment>
<dbReference type="Pfam" id="PF00448">
    <property type="entry name" value="SRP54"/>
    <property type="match status" value="1"/>
</dbReference>
<dbReference type="SMART" id="SM00962">
    <property type="entry name" value="SRP54"/>
    <property type="match status" value="1"/>
</dbReference>
<dbReference type="SMART" id="SM00382">
    <property type="entry name" value="AAA"/>
    <property type="match status" value="1"/>
</dbReference>
<evidence type="ECO:0000259" key="13">
    <source>
        <dbReference type="SMART" id="SM00962"/>
    </source>
</evidence>
<evidence type="ECO:0000256" key="11">
    <source>
        <dbReference type="ARBA" id="ARBA00048027"/>
    </source>
</evidence>
<evidence type="ECO:0000256" key="9">
    <source>
        <dbReference type="ARBA" id="ARBA00023274"/>
    </source>
</evidence>
<dbReference type="GO" id="GO:0003924">
    <property type="term" value="F:GTPase activity"/>
    <property type="evidence" value="ECO:0007669"/>
    <property type="project" value="InterPro"/>
</dbReference>
<accession>A0A4D6XZI9</accession>
<dbReference type="SUPFAM" id="SSF47364">
    <property type="entry name" value="Domain of the SRP/SRP receptor G-proteins"/>
    <property type="match status" value="1"/>
</dbReference>
<dbReference type="Gene3D" id="1.10.260.30">
    <property type="entry name" value="Signal recognition particle, SRP54 subunit, M-domain"/>
    <property type="match status" value="1"/>
</dbReference>
<dbReference type="InterPro" id="IPR000897">
    <property type="entry name" value="SRP54_GTPase_dom"/>
</dbReference>
<evidence type="ECO:0000256" key="7">
    <source>
        <dbReference type="ARBA" id="ARBA00023134"/>
    </source>
</evidence>
<feature type="domain" description="AAA+ ATPase" evidence="12">
    <location>
        <begin position="102"/>
        <end position="250"/>
    </location>
</feature>
<reference evidence="15 16" key="1">
    <citation type="submission" date="2018-10" db="EMBL/GenBank/DDBJ databases">
        <title>Comparative functional genomics of the obligate endosymbiont Buchnera aphidicola.</title>
        <authorList>
            <person name="Chong R.A."/>
        </authorList>
    </citation>
    <scope>NUCLEOTIDE SEQUENCE [LARGE SCALE GENOMIC DNA]</scope>
    <source>
        <strain evidence="15 16">Aoe</strain>
    </source>
</reference>
<keyword evidence="16" id="KW-1185">Reference proteome</keyword>
<proteinExistence type="inferred from homology"/>
<dbReference type="RefSeq" id="WP_158341863.1">
    <property type="nucleotide sequence ID" value="NZ_CP033012.1"/>
</dbReference>
<dbReference type="OrthoDB" id="9804720at2"/>
<dbReference type="SUPFAM" id="SSF47446">
    <property type="entry name" value="Signal peptide-binding domain"/>
    <property type="match status" value="1"/>
</dbReference>
<dbReference type="GO" id="GO:0005525">
    <property type="term" value="F:GTP binding"/>
    <property type="evidence" value="ECO:0007669"/>
    <property type="project" value="UniProtKB-KW"/>
</dbReference>
<comment type="similarity">
    <text evidence="2">Belongs to the GTP-binding SRP family. SRP54 subfamily.</text>
</comment>
<feature type="domain" description="SRP54-type proteins GTP-binding" evidence="13">
    <location>
        <begin position="103"/>
        <end position="299"/>
    </location>
</feature>
<keyword evidence="8" id="KW-0733">Signal recognition particle</keyword>
<dbReference type="InterPro" id="IPR036225">
    <property type="entry name" value="SRP/SRP_N"/>
</dbReference>
<protein>
    <recommendedName>
        <fullName evidence="10">signal-recognition-particle GTPase</fullName>
        <ecNumber evidence="10">3.6.5.4</ecNumber>
    </recommendedName>
</protein>
<name>A0A4D6XZI9_9GAMM</name>
<dbReference type="PANTHER" id="PTHR11564">
    <property type="entry name" value="SIGNAL RECOGNITION PARTICLE 54K PROTEIN SRP54"/>
    <property type="match status" value="1"/>
</dbReference>
<keyword evidence="3" id="KW-0963">Cytoplasm</keyword>
<evidence type="ECO:0000256" key="8">
    <source>
        <dbReference type="ARBA" id="ARBA00023135"/>
    </source>
</evidence>
<dbReference type="GO" id="GO:0048500">
    <property type="term" value="C:signal recognition particle"/>
    <property type="evidence" value="ECO:0007669"/>
    <property type="project" value="InterPro"/>
</dbReference>
<dbReference type="InterPro" id="IPR027417">
    <property type="entry name" value="P-loop_NTPase"/>
</dbReference>
<dbReference type="SMART" id="SM00963">
    <property type="entry name" value="SRP54_N"/>
    <property type="match status" value="1"/>
</dbReference>
<evidence type="ECO:0000256" key="4">
    <source>
        <dbReference type="ARBA" id="ARBA00022741"/>
    </source>
</evidence>
<evidence type="ECO:0000313" key="16">
    <source>
        <dbReference type="Proteomes" id="UP000298677"/>
    </source>
</evidence>
<dbReference type="Proteomes" id="UP000298677">
    <property type="component" value="Chromosome"/>
</dbReference>
<keyword evidence="7" id="KW-0342">GTP-binding</keyword>
<dbReference type="InterPro" id="IPR003593">
    <property type="entry name" value="AAA+_ATPase"/>
</dbReference>